<dbReference type="Pfam" id="PF25360">
    <property type="entry name" value="TPR_ATM"/>
    <property type="match status" value="1"/>
</dbReference>
<evidence type="ECO:0000313" key="10">
    <source>
        <dbReference type="EMBL" id="KAF3545394.1"/>
    </source>
</evidence>
<dbReference type="Proteomes" id="UP000266723">
    <property type="component" value="Unassembled WGS sequence"/>
</dbReference>
<feature type="domain" description="PI3K/PI4K catalytic" evidence="7">
    <location>
        <begin position="1267"/>
        <end position="1554"/>
    </location>
</feature>
<comment type="catalytic activity">
    <reaction evidence="5">
        <text>L-threonyl-[protein] + ATP = O-phospho-L-threonyl-[protein] + ADP + H(+)</text>
        <dbReference type="Rhea" id="RHEA:46608"/>
        <dbReference type="Rhea" id="RHEA-COMP:11060"/>
        <dbReference type="Rhea" id="RHEA-COMP:11605"/>
        <dbReference type="ChEBI" id="CHEBI:15378"/>
        <dbReference type="ChEBI" id="CHEBI:30013"/>
        <dbReference type="ChEBI" id="CHEBI:30616"/>
        <dbReference type="ChEBI" id="CHEBI:61977"/>
        <dbReference type="ChEBI" id="CHEBI:456216"/>
        <dbReference type="EC" id="2.7.11.1"/>
    </reaction>
</comment>
<dbReference type="PROSITE" id="PS51190">
    <property type="entry name" value="FATC"/>
    <property type="match status" value="1"/>
</dbReference>
<dbReference type="EMBL" id="QGKV02000832">
    <property type="protein sequence ID" value="KAF3545394.1"/>
    <property type="molecule type" value="Genomic_DNA"/>
</dbReference>
<keyword evidence="4" id="KW-0539">Nucleus</keyword>
<proteinExistence type="predicted"/>
<dbReference type="PANTHER" id="PTHR37079">
    <property type="entry name" value="SERINE/THREONINE-PROTEIN KINASE ATM"/>
    <property type="match status" value="1"/>
</dbReference>
<evidence type="ECO:0000313" key="11">
    <source>
        <dbReference type="Proteomes" id="UP000266723"/>
    </source>
</evidence>
<dbReference type="InterPro" id="IPR038980">
    <property type="entry name" value="ATM_plant"/>
</dbReference>
<feature type="coiled-coil region" evidence="6">
    <location>
        <begin position="1032"/>
        <end position="1066"/>
    </location>
</feature>
<evidence type="ECO:0000256" key="5">
    <source>
        <dbReference type="ARBA" id="ARBA00047899"/>
    </source>
</evidence>
<reference evidence="10 11" key="1">
    <citation type="journal article" date="2020" name="BMC Genomics">
        <title>Intraspecific diversification of the crop wild relative Brassica cretica Lam. using demographic model selection.</title>
        <authorList>
            <person name="Kioukis A."/>
            <person name="Michalopoulou V.A."/>
            <person name="Briers L."/>
            <person name="Pirintsos S."/>
            <person name="Studholme D.J."/>
            <person name="Pavlidis P."/>
            <person name="Sarris P.F."/>
        </authorList>
    </citation>
    <scope>NUCLEOTIDE SEQUENCE [LARGE SCALE GENOMIC DNA]</scope>
    <source>
        <strain evidence="11">cv. PFS-1207/04</strain>
    </source>
</reference>
<dbReference type="Gene3D" id="3.30.1010.10">
    <property type="entry name" value="Phosphatidylinositol 3-kinase Catalytic Subunit, Chain A, domain 4"/>
    <property type="match status" value="1"/>
</dbReference>
<dbReference type="InterPro" id="IPR014009">
    <property type="entry name" value="PIK_FAT"/>
</dbReference>
<evidence type="ECO:0000256" key="2">
    <source>
        <dbReference type="ARBA" id="ARBA00022527"/>
    </source>
</evidence>
<evidence type="ECO:0000259" key="9">
    <source>
        <dbReference type="PROSITE" id="PS51190"/>
    </source>
</evidence>
<dbReference type="SMART" id="SM00146">
    <property type="entry name" value="PI3Kc"/>
    <property type="match status" value="1"/>
</dbReference>
<evidence type="ECO:0000256" key="6">
    <source>
        <dbReference type="SAM" id="Coils"/>
    </source>
</evidence>
<evidence type="ECO:0000259" key="8">
    <source>
        <dbReference type="PROSITE" id="PS51189"/>
    </source>
</evidence>
<evidence type="ECO:0000256" key="3">
    <source>
        <dbReference type="ARBA" id="ARBA00022763"/>
    </source>
</evidence>
<keyword evidence="2" id="KW-0808">Transferase</keyword>
<dbReference type="Gene3D" id="1.10.1070.11">
    <property type="entry name" value="Phosphatidylinositol 3-/4-kinase, catalytic domain"/>
    <property type="match status" value="1"/>
</dbReference>
<feature type="domain" description="FATC" evidence="9">
    <location>
        <begin position="1567"/>
        <end position="1599"/>
    </location>
</feature>
<dbReference type="InterPro" id="IPR044107">
    <property type="entry name" value="PIKKc_ATM"/>
</dbReference>
<evidence type="ECO:0000256" key="1">
    <source>
        <dbReference type="ARBA" id="ARBA00004123"/>
    </source>
</evidence>
<keyword evidence="3" id="KW-0227">DNA damage</keyword>
<dbReference type="InterPro" id="IPR036940">
    <property type="entry name" value="PI3/4_kinase_cat_sf"/>
</dbReference>
<name>A0ABQ7BZV4_BRACR</name>
<evidence type="ECO:0000259" key="7">
    <source>
        <dbReference type="PROSITE" id="PS50290"/>
    </source>
</evidence>
<keyword evidence="6" id="KW-0175">Coiled coil</keyword>
<evidence type="ECO:0008006" key="12">
    <source>
        <dbReference type="Google" id="ProtNLM"/>
    </source>
</evidence>
<dbReference type="Pfam" id="PF00454">
    <property type="entry name" value="PI3_PI4_kinase"/>
    <property type="match status" value="1"/>
</dbReference>
<comment type="caution">
    <text evidence="10">The sequence shown here is derived from an EMBL/GenBank/DDBJ whole genome shotgun (WGS) entry which is preliminary data.</text>
</comment>
<protein>
    <recommendedName>
        <fullName evidence="12">Non-specific serine/threonine protein kinase</fullName>
    </recommendedName>
</protein>
<evidence type="ECO:0000256" key="4">
    <source>
        <dbReference type="ARBA" id="ARBA00023242"/>
    </source>
</evidence>
<dbReference type="CDD" id="cd05171">
    <property type="entry name" value="PIKKc_ATM"/>
    <property type="match status" value="1"/>
</dbReference>
<dbReference type="SMART" id="SM01343">
    <property type="entry name" value="FATC"/>
    <property type="match status" value="1"/>
</dbReference>
<sequence length="1599" mass="181418">MSEKRARRQHITLRLVEGNSIRILPIIPAYSQTSNNFDILRISVVLINPEPLSFPGNSKSISSFGVFTKIVVSFSGNSQFDCTMITSRDVHEVVWKLSSDKAKTREDGVKLLNTWLEGDMSINFCSFLSHNTAKLKLDQIPNAETWPFLVKNLLQCVSMEVSGSKRRIPKPTFAKALRVVIQRAEETKFPGVLSPLLSMAKTIFTHVHDILSNTPSFHSEYGIILRHLLEIKEYRFQMRKRTYSNLVMLYIERAEAGFWGKNSGQHSQKEEAFRCILTLQSLLENPPGDFSDDIRKEIVNGLIHIFSSARDEEKLSRKLIECVNSFLLKDGPNIGSLSLEIHNAVQQFVFRCWLTTHDKNLKDGPNIGSLSLEIHNAVQQFVFRCWLTTHDKNLKEILAFYGRLQLNLTRGSSESSSLVEQLLNVVTSELDLGSSSSSASWGDSTKDGTLSSYQNSLVELAAHVLYRAVVNTTRSSLSEKRARRQHITLRLVEALTEGKWLWCAAFGCLIRTHCTRINKDLLIYWFEAICTNFQRLVEDASMRRSYDGLLWTLRSLQELSSGLLLPTATIDTSKSTASSSELDRGWQLIWSSLIHGLATFSSMTVITSQLFILNAEPKYFIQFCSHWLLPALLLHEDNTNLDWVAKMASKPASVLVKENFVPIFSIGMGLHCSKTSECEKGALVLQNSILYVGQITETERDKLIKRNMVSIVSFVLSRASSSPEPPVPAFSRDTISRAIQTIVDGFLETADYPKNAAVIDNINVFRPDRVFMVKLSFAEAFSQDSNFIILYHLGLVWDLRWTTSSHESMHGYPVKQMACADPVTPTMEQFSWLNKDWISITTQTQFHMNLLEPLVAFRRVLLQILGCEQCTMQHLLQSASLLRKGSKFSHAAASLHEFKFLCAKSDGGQPVPDWLGRIEEAKILHAQGRHEVAISLANYILQNYQLKEEASDIYRVIGKWLAETRSSNSRTILDKYLKPAVSLAKNPSSEISKRLVDRQSQTWFHLAHYADALFKSYEERLSSSEWQAAMRLRKHKGEQSDYSLKIQELQKQLTMDKEEAEKLQVDRDNFLKLALEGYQRCLQIGDKYDVRVVFRQVSMWFNLASQKDVIDNMLSTISEVQSYKFVPLVYQIASRLGSSRDESGSNSFQSALVSLLRKMTIDHPYHTILQLLALANGDRIKDNQRSRNSFVVDIDKKVAAEHLLQDVSQHHGPMIRQMKQLVDIYIKLAELETRREDTNKRLPLPREIRSVKQLELVSTLPVIHLHSYLVLAVMNGINAPKVVECFGSDGRKYKQLAKSGNDDLRQDAVVPFTPSAGVLEWVDGTIPLGDYLIGSSRAGGAHGRYGIGNWNYSKCREHMSSAKDKRKAFMEVCTNFRPVMHYFFLEKFLHPADWKLSEKVEYISEAASLIGVLTFVGYIVGLGDRHAMNILIDQATAEVIHIDLGVAFEQGLMLKTPERVPFRLTRDIIDGMGITGVEGVFRRCCEETLSVMRTNKEALLTIVEVFIHDPLYKWALSPLKALQRQKETEDYDGVNLEGLQEEFEGNKDAARALMRVKQKLDGYEGGEMRSIHGQAQQLIQDAIDTDRLSHMFPGWGAWM</sequence>
<dbReference type="InterPro" id="IPR003152">
    <property type="entry name" value="FATC_dom"/>
</dbReference>
<gene>
    <name evidence="10" type="ORF">DY000_02006359</name>
</gene>
<dbReference type="InterPro" id="IPR011009">
    <property type="entry name" value="Kinase-like_dom_sf"/>
</dbReference>
<dbReference type="SUPFAM" id="SSF56112">
    <property type="entry name" value="Protein kinase-like (PK-like)"/>
    <property type="match status" value="1"/>
</dbReference>
<organism evidence="10 11">
    <name type="scientific">Brassica cretica</name>
    <name type="common">Mustard</name>
    <dbReference type="NCBI Taxonomy" id="69181"/>
    <lineage>
        <taxon>Eukaryota</taxon>
        <taxon>Viridiplantae</taxon>
        <taxon>Streptophyta</taxon>
        <taxon>Embryophyta</taxon>
        <taxon>Tracheophyta</taxon>
        <taxon>Spermatophyta</taxon>
        <taxon>Magnoliopsida</taxon>
        <taxon>eudicotyledons</taxon>
        <taxon>Gunneridae</taxon>
        <taxon>Pentapetalae</taxon>
        <taxon>rosids</taxon>
        <taxon>malvids</taxon>
        <taxon>Brassicales</taxon>
        <taxon>Brassicaceae</taxon>
        <taxon>Brassiceae</taxon>
        <taxon>Brassica</taxon>
    </lineage>
</organism>
<dbReference type="PROSITE" id="PS50290">
    <property type="entry name" value="PI3_4_KINASE_3"/>
    <property type="match status" value="1"/>
</dbReference>
<dbReference type="PROSITE" id="PS51189">
    <property type="entry name" value="FAT"/>
    <property type="match status" value="1"/>
</dbReference>
<accession>A0ABQ7BZV4</accession>
<keyword evidence="2" id="KW-0418">Kinase</keyword>
<dbReference type="PANTHER" id="PTHR37079:SF4">
    <property type="entry name" value="SERINE_THREONINE-PROTEIN KINASE ATM"/>
    <property type="match status" value="1"/>
</dbReference>
<dbReference type="InterPro" id="IPR000403">
    <property type="entry name" value="PI3/4_kinase_cat_dom"/>
</dbReference>
<comment type="subcellular location">
    <subcellularLocation>
        <location evidence="1">Nucleus</location>
    </subcellularLocation>
</comment>
<dbReference type="Pfam" id="PF02260">
    <property type="entry name" value="FATC"/>
    <property type="match status" value="1"/>
</dbReference>
<keyword evidence="11" id="KW-1185">Reference proteome</keyword>
<keyword evidence="2" id="KW-0723">Serine/threonine-protein kinase</keyword>
<dbReference type="InterPro" id="IPR057445">
    <property type="entry name" value="ATM_TPR"/>
</dbReference>
<feature type="domain" description="FAT" evidence="8">
    <location>
        <begin position="780"/>
        <end position="1177"/>
    </location>
</feature>